<feature type="active site" description="Proton acceptor" evidence="5">
    <location>
        <position position="76"/>
    </location>
</feature>
<dbReference type="PIRSF" id="PIRSF006305">
    <property type="entry name" value="Maf"/>
    <property type="match status" value="1"/>
</dbReference>
<dbReference type="NCBIfam" id="TIGR00172">
    <property type="entry name" value="maf"/>
    <property type="match status" value="1"/>
</dbReference>
<organism evidence="6 7">
    <name type="scientific">Aliikangiella marina</name>
    <dbReference type="NCBI Taxonomy" id="1712262"/>
    <lineage>
        <taxon>Bacteria</taxon>
        <taxon>Pseudomonadati</taxon>
        <taxon>Pseudomonadota</taxon>
        <taxon>Gammaproteobacteria</taxon>
        <taxon>Oceanospirillales</taxon>
        <taxon>Pleioneaceae</taxon>
        <taxon>Aliikangiella</taxon>
    </lineage>
</organism>
<dbReference type="OrthoDB" id="9813694at2"/>
<proteinExistence type="inferred from homology"/>
<evidence type="ECO:0000256" key="4">
    <source>
        <dbReference type="ARBA" id="ARBA00023080"/>
    </source>
</evidence>
<dbReference type="PANTHER" id="PTHR43213">
    <property type="entry name" value="BIFUNCTIONAL DTTP/UTP PYROPHOSPHATASE/METHYLTRANSFERASE PROTEIN-RELATED"/>
    <property type="match status" value="1"/>
</dbReference>
<keyword evidence="7" id="KW-1185">Reference proteome</keyword>
<dbReference type="AlphaFoldDB" id="A0A545TJP0"/>
<evidence type="ECO:0000256" key="3">
    <source>
        <dbReference type="ARBA" id="ARBA00022801"/>
    </source>
</evidence>
<evidence type="ECO:0000313" key="7">
    <source>
        <dbReference type="Proteomes" id="UP000317839"/>
    </source>
</evidence>
<dbReference type="Gene3D" id="3.90.950.10">
    <property type="match status" value="1"/>
</dbReference>
<comment type="function">
    <text evidence="5">Nucleoside triphosphate pyrophosphatase that hydrolyzes 7-methyl-GTP (m(7)GTP). May have a dual role in cell division arrest and in preventing the incorporation of modified nucleotides into cellular nucleic acids.</text>
</comment>
<keyword evidence="3 5" id="KW-0378">Hydrolase</keyword>
<comment type="similarity">
    <text evidence="5">Belongs to the Maf family. YceF subfamily.</text>
</comment>
<evidence type="ECO:0000313" key="6">
    <source>
        <dbReference type="EMBL" id="TQV77443.1"/>
    </source>
</evidence>
<comment type="cofactor">
    <cofactor evidence="5">
        <name>a divalent metal cation</name>
        <dbReference type="ChEBI" id="CHEBI:60240"/>
    </cofactor>
</comment>
<dbReference type="HAMAP" id="MF_00528">
    <property type="entry name" value="Maf"/>
    <property type="match status" value="1"/>
</dbReference>
<dbReference type="PANTHER" id="PTHR43213:SF10">
    <property type="entry name" value="7-METHYL-GTP PYROPHOSPHATASE"/>
    <property type="match status" value="1"/>
</dbReference>
<feature type="site" description="Important for substrate specificity" evidence="5">
    <location>
        <position position="77"/>
    </location>
</feature>
<sequence>MMRSSCEENTIVLASGSKYRANLLNRLGLPFKQQAADIDESPLMNEHPLSLVERLSVEKALSIAKQMPNAWVIGSDQIALFQESIIGKPGGFAEAKKQLQLFSGNCVKFMTGLCLYQHSTQTRRYELASVEVHFKDLSDLLIENYLKTDSPYDCAGSFKVESLGVCLFDKVVSDDPTALEGLPLISLCKMFEQVGIKLFG</sequence>
<dbReference type="GO" id="GO:0047429">
    <property type="term" value="F:nucleoside triphosphate diphosphatase activity"/>
    <property type="evidence" value="ECO:0007669"/>
    <property type="project" value="InterPro"/>
</dbReference>
<keyword evidence="4 5" id="KW-0546">Nucleotide metabolism</keyword>
<evidence type="ECO:0000256" key="2">
    <source>
        <dbReference type="ARBA" id="ARBA00022490"/>
    </source>
</evidence>
<dbReference type="GO" id="GO:0009117">
    <property type="term" value="P:nucleotide metabolic process"/>
    <property type="evidence" value="ECO:0007669"/>
    <property type="project" value="UniProtKB-KW"/>
</dbReference>
<comment type="catalytic activity">
    <reaction evidence="5">
        <text>N(7)-methyl-GTP + H2O = N(7)-methyl-GMP + diphosphate + H(+)</text>
        <dbReference type="Rhea" id="RHEA:58744"/>
        <dbReference type="ChEBI" id="CHEBI:15377"/>
        <dbReference type="ChEBI" id="CHEBI:15378"/>
        <dbReference type="ChEBI" id="CHEBI:33019"/>
        <dbReference type="ChEBI" id="CHEBI:58285"/>
        <dbReference type="ChEBI" id="CHEBI:87133"/>
    </reaction>
</comment>
<dbReference type="SUPFAM" id="SSF52972">
    <property type="entry name" value="ITPase-like"/>
    <property type="match status" value="1"/>
</dbReference>
<comment type="subcellular location">
    <subcellularLocation>
        <location evidence="1 5">Cytoplasm</location>
    </subcellularLocation>
</comment>
<feature type="site" description="Important for substrate specificity" evidence="5">
    <location>
        <position position="161"/>
    </location>
</feature>
<evidence type="ECO:0000256" key="5">
    <source>
        <dbReference type="HAMAP-Rule" id="MF_00528"/>
    </source>
</evidence>
<reference evidence="6 7" key="1">
    <citation type="submission" date="2019-06" db="EMBL/GenBank/DDBJ databases">
        <title>Draft genome of Aliikangiella marina GYP-15.</title>
        <authorList>
            <person name="Wang G."/>
        </authorList>
    </citation>
    <scope>NUCLEOTIDE SEQUENCE [LARGE SCALE GENOMIC DNA]</scope>
    <source>
        <strain evidence="6 7">GYP-15</strain>
    </source>
</reference>
<dbReference type="EMBL" id="VIKR01000001">
    <property type="protein sequence ID" value="TQV77443.1"/>
    <property type="molecule type" value="Genomic_DNA"/>
</dbReference>
<dbReference type="InterPro" id="IPR029001">
    <property type="entry name" value="ITPase-like_fam"/>
</dbReference>
<dbReference type="Proteomes" id="UP000317839">
    <property type="component" value="Unassembled WGS sequence"/>
</dbReference>
<comment type="caution">
    <text evidence="6">The sequence shown here is derived from an EMBL/GenBank/DDBJ whole genome shotgun (WGS) entry which is preliminary data.</text>
</comment>
<accession>A0A545TJP0</accession>
<dbReference type="GO" id="GO:0005737">
    <property type="term" value="C:cytoplasm"/>
    <property type="evidence" value="ECO:0007669"/>
    <property type="project" value="UniProtKB-SubCell"/>
</dbReference>
<feature type="site" description="Important for substrate specificity" evidence="5">
    <location>
        <position position="19"/>
    </location>
</feature>
<dbReference type="EC" id="3.6.1.-" evidence="5"/>
<dbReference type="CDD" id="cd00555">
    <property type="entry name" value="Maf"/>
    <property type="match status" value="1"/>
</dbReference>
<dbReference type="RefSeq" id="WP_142941015.1">
    <property type="nucleotide sequence ID" value="NZ_VIKR01000001.1"/>
</dbReference>
<protein>
    <recommendedName>
        <fullName evidence="5">7-methyl-GTP pyrophosphatase</fullName>
        <shortName evidence="5">m(7)GTP pyrophosphatase</shortName>
        <ecNumber evidence="5">3.6.1.-</ecNumber>
    </recommendedName>
</protein>
<comment type="caution">
    <text evidence="5">Lacks conserved residue(s) required for the propagation of feature annotation.</text>
</comment>
<dbReference type="Pfam" id="PF02545">
    <property type="entry name" value="Maf"/>
    <property type="match status" value="1"/>
</dbReference>
<evidence type="ECO:0000256" key="1">
    <source>
        <dbReference type="ARBA" id="ARBA00004496"/>
    </source>
</evidence>
<dbReference type="InterPro" id="IPR003697">
    <property type="entry name" value="Maf-like"/>
</dbReference>
<gene>
    <name evidence="6" type="primary">maf</name>
    <name evidence="6" type="ORF">FLL45_05730</name>
</gene>
<keyword evidence="2 5" id="KW-0963">Cytoplasm</keyword>
<name>A0A545TJP0_9GAMM</name>